<accession>A0ABQ3I1X1</accession>
<sequence length="294" mass="33546">MSFYITAQDRIVRVDGTFYPKSQEYVFEAKNLSTTYYTVVVKFNRLYNLRSSTSLPFIKAVPPGNTKLFELSKDGYGDPDYSYSVVYWKGTANPKIEDVLYALPVSSGIEVGVKPLQHLAKTFQQETPENFYAIGFSLVDGDTIRAARKGVVEEIQADNQTDNLNYTFTTERNYIRVRHEDGTVARYTNFKNNSALIEVGEELLPGDPMAIATQTSNTGEALLMFRVTYLIVDPKMSSDYKEWSSIGYVTPKFITENHEGELKPNKLYKARLTDDIITQEMSKRERKKYLSGKR</sequence>
<dbReference type="Gene3D" id="2.70.70.10">
    <property type="entry name" value="Glucose Permease (Domain IIA)"/>
    <property type="match status" value="1"/>
</dbReference>
<gene>
    <name evidence="1" type="ORF">GCM10011340_09400</name>
</gene>
<reference evidence="2" key="1">
    <citation type="journal article" date="2019" name="Int. J. Syst. Evol. Microbiol.">
        <title>The Global Catalogue of Microorganisms (GCM) 10K type strain sequencing project: providing services to taxonomists for standard genome sequencing and annotation.</title>
        <authorList>
            <consortium name="The Broad Institute Genomics Platform"/>
            <consortium name="The Broad Institute Genome Sequencing Center for Infectious Disease"/>
            <person name="Wu L."/>
            <person name="Ma J."/>
        </authorList>
    </citation>
    <scope>NUCLEOTIDE SEQUENCE [LARGE SCALE GENOMIC DNA]</scope>
    <source>
        <strain evidence="2">CGMCC 1.15111</strain>
    </source>
</reference>
<protein>
    <recommendedName>
        <fullName evidence="3">Peptidase M23 domain-containing protein</fullName>
    </recommendedName>
</protein>
<evidence type="ECO:0000313" key="2">
    <source>
        <dbReference type="Proteomes" id="UP000658258"/>
    </source>
</evidence>
<name>A0ABQ3I1X1_9BACT</name>
<organism evidence="1 2">
    <name type="scientific">Roseivirga thermotolerans</name>
    <dbReference type="NCBI Taxonomy" id="1758176"/>
    <lineage>
        <taxon>Bacteria</taxon>
        <taxon>Pseudomonadati</taxon>
        <taxon>Bacteroidota</taxon>
        <taxon>Cytophagia</taxon>
        <taxon>Cytophagales</taxon>
        <taxon>Roseivirgaceae</taxon>
        <taxon>Roseivirga</taxon>
    </lineage>
</organism>
<dbReference type="EMBL" id="BNAG01000001">
    <property type="protein sequence ID" value="GHE56586.1"/>
    <property type="molecule type" value="Genomic_DNA"/>
</dbReference>
<evidence type="ECO:0008006" key="3">
    <source>
        <dbReference type="Google" id="ProtNLM"/>
    </source>
</evidence>
<keyword evidence="2" id="KW-1185">Reference proteome</keyword>
<comment type="caution">
    <text evidence="1">The sequence shown here is derived from an EMBL/GenBank/DDBJ whole genome shotgun (WGS) entry which is preliminary data.</text>
</comment>
<proteinExistence type="predicted"/>
<evidence type="ECO:0000313" key="1">
    <source>
        <dbReference type="EMBL" id="GHE56586.1"/>
    </source>
</evidence>
<dbReference type="Proteomes" id="UP000658258">
    <property type="component" value="Unassembled WGS sequence"/>
</dbReference>
<dbReference type="InterPro" id="IPR011055">
    <property type="entry name" value="Dup_hybrid_motif"/>
</dbReference>